<name>A0ABD0K6D7_9CAEN</name>
<keyword evidence="3" id="KW-1185">Reference proteome</keyword>
<dbReference type="Proteomes" id="UP001519460">
    <property type="component" value="Unassembled WGS sequence"/>
</dbReference>
<protein>
    <submittedName>
        <fullName evidence="2">Uncharacterized protein</fullName>
    </submittedName>
</protein>
<gene>
    <name evidence="2" type="ORF">BaRGS_00026345</name>
</gene>
<sequence>MKFARLCNIHLNTPVIMPTNQLPARVSHFVIDVQLLLDLCSRNIYGSYNCGSIKYGMGKHDHYKLHVHTNLFSYTQNYSSLSKTCQHWTEPPGKQPSPLSQSSRLSASSPVLTNPIRSGSKRLVVHTQDREVWGPMTNTAAAA</sequence>
<accession>A0ABD0K6D7</accession>
<reference evidence="2 3" key="1">
    <citation type="journal article" date="2023" name="Sci. Data">
        <title>Genome assembly of the Korean intertidal mud-creeper Batillaria attramentaria.</title>
        <authorList>
            <person name="Patra A.K."/>
            <person name="Ho P.T."/>
            <person name="Jun S."/>
            <person name="Lee S.J."/>
            <person name="Kim Y."/>
            <person name="Won Y.J."/>
        </authorList>
    </citation>
    <scope>NUCLEOTIDE SEQUENCE [LARGE SCALE GENOMIC DNA]</scope>
    <source>
        <strain evidence="2">Wonlab-2016</strain>
    </source>
</reference>
<feature type="region of interest" description="Disordered" evidence="1">
    <location>
        <begin position="85"/>
        <end position="119"/>
    </location>
</feature>
<evidence type="ECO:0000313" key="3">
    <source>
        <dbReference type="Proteomes" id="UP001519460"/>
    </source>
</evidence>
<feature type="compositionally biased region" description="Low complexity" evidence="1">
    <location>
        <begin position="96"/>
        <end position="112"/>
    </location>
</feature>
<evidence type="ECO:0000313" key="2">
    <source>
        <dbReference type="EMBL" id="KAK7482423.1"/>
    </source>
</evidence>
<proteinExistence type="predicted"/>
<organism evidence="2 3">
    <name type="scientific">Batillaria attramentaria</name>
    <dbReference type="NCBI Taxonomy" id="370345"/>
    <lineage>
        <taxon>Eukaryota</taxon>
        <taxon>Metazoa</taxon>
        <taxon>Spiralia</taxon>
        <taxon>Lophotrochozoa</taxon>
        <taxon>Mollusca</taxon>
        <taxon>Gastropoda</taxon>
        <taxon>Caenogastropoda</taxon>
        <taxon>Sorbeoconcha</taxon>
        <taxon>Cerithioidea</taxon>
        <taxon>Batillariidae</taxon>
        <taxon>Batillaria</taxon>
    </lineage>
</organism>
<dbReference type="AlphaFoldDB" id="A0ABD0K6D7"/>
<evidence type="ECO:0000256" key="1">
    <source>
        <dbReference type="SAM" id="MobiDB-lite"/>
    </source>
</evidence>
<dbReference type="EMBL" id="JACVVK020000245">
    <property type="protein sequence ID" value="KAK7482423.1"/>
    <property type="molecule type" value="Genomic_DNA"/>
</dbReference>
<comment type="caution">
    <text evidence="2">The sequence shown here is derived from an EMBL/GenBank/DDBJ whole genome shotgun (WGS) entry which is preliminary data.</text>
</comment>